<dbReference type="PROSITE" id="PS51085">
    <property type="entry name" value="2FE2S_FER_2"/>
    <property type="match status" value="1"/>
</dbReference>
<dbReference type="CDD" id="cd00207">
    <property type="entry name" value="fer2"/>
    <property type="match status" value="1"/>
</dbReference>
<dbReference type="Gene3D" id="3.40.50.80">
    <property type="entry name" value="Nucleotide-binding domain of ferredoxin-NADP reductase (FNR) module"/>
    <property type="match status" value="1"/>
</dbReference>
<dbReference type="Gene3D" id="3.10.20.30">
    <property type="match status" value="1"/>
</dbReference>
<dbReference type="Pfam" id="PF00175">
    <property type="entry name" value="NAD_binding_1"/>
    <property type="match status" value="1"/>
</dbReference>
<dbReference type="InterPro" id="IPR050415">
    <property type="entry name" value="MRET"/>
</dbReference>
<gene>
    <name evidence="4" type="ORF">SAMN05216381_0350</name>
</gene>
<dbReference type="InterPro" id="IPR008333">
    <property type="entry name" value="Cbr1-like_FAD-bd_dom"/>
</dbReference>
<evidence type="ECO:0000313" key="4">
    <source>
        <dbReference type="EMBL" id="SDE91983.1"/>
    </source>
</evidence>
<accession>A0A1G7GVA4</accession>
<dbReference type="SUPFAM" id="SSF63380">
    <property type="entry name" value="Riboflavin synthase domain-like"/>
    <property type="match status" value="1"/>
</dbReference>
<evidence type="ECO:0000259" key="2">
    <source>
        <dbReference type="PROSITE" id="PS51085"/>
    </source>
</evidence>
<dbReference type="InterPro" id="IPR036010">
    <property type="entry name" value="2Fe-2S_ferredoxin-like_sf"/>
</dbReference>
<dbReference type="PANTHER" id="PTHR47354">
    <property type="entry name" value="NADH OXIDOREDUCTASE HCR"/>
    <property type="match status" value="1"/>
</dbReference>
<dbReference type="Gene3D" id="2.40.30.10">
    <property type="entry name" value="Translation factors"/>
    <property type="match status" value="1"/>
</dbReference>
<dbReference type="PROSITE" id="PS51384">
    <property type="entry name" value="FAD_FR"/>
    <property type="match status" value="1"/>
</dbReference>
<dbReference type="GO" id="GO:0051536">
    <property type="term" value="F:iron-sulfur cluster binding"/>
    <property type="evidence" value="ECO:0007669"/>
    <property type="project" value="InterPro"/>
</dbReference>
<name>A0A1G7GVA4_9GAMM</name>
<dbReference type="Pfam" id="PF00970">
    <property type="entry name" value="FAD_binding_6"/>
    <property type="match status" value="1"/>
</dbReference>
<sequence length="312" mass="34202">MPELQVGDRRIMVETGSNLLDALLGAGIAVPYSCRAGSCQACLLRCLAGEPLDGKPEALDESRRQQGWRLACQCRVVGDLQVEVFDPATDGIRADIQACDWLSDHVLRLRLLAQQPLRYQAGQHLLLWTDGGIARPYSLASLPAEDAFLEFHIDCRQKGVFSDAARQFKVGESLRLGALSGGALRYDPDWQACPLWLLGAGTGLAPLYAVLREALRQGHQAPIRVMHVARSSDEHYLANSLAELAHSHPQVQLELIEAAALLDFLATLRPASRQTTALLCGRPETIETVAKRLYLAGLPRSQLFTDLFLPHA</sequence>
<dbReference type="RefSeq" id="WP_092363946.1">
    <property type="nucleotide sequence ID" value="NZ_FNBM01000001.1"/>
</dbReference>
<comment type="cofactor">
    <cofactor evidence="1">
        <name>[2Fe-2S] cluster</name>
        <dbReference type="ChEBI" id="CHEBI:190135"/>
    </cofactor>
</comment>
<reference evidence="4 5" key="1">
    <citation type="submission" date="2016-10" db="EMBL/GenBank/DDBJ databases">
        <authorList>
            <person name="de Groot N.N."/>
        </authorList>
    </citation>
    <scope>NUCLEOTIDE SEQUENCE [LARGE SCALE GENOMIC DNA]</scope>
    <source>
        <strain evidence="4 5">LMG 25475</strain>
    </source>
</reference>
<dbReference type="EMBL" id="FNBM01000001">
    <property type="protein sequence ID" value="SDE91983.1"/>
    <property type="molecule type" value="Genomic_DNA"/>
</dbReference>
<dbReference type="AlphaFoldDB" id="A0A1G7GVA4"/>
<dbReference type="GO" id="GO:0016491">
    <property type="term" value="F:oxidoreductase activity"/>
    <property type="evidence" value="ECO:0007669"/>
    <property type="project" value="InterPro"/>
</dbReference>
<dbReference type="SUPFAM" id="SSF52343">
    <property type="entry name" value="Ferredoxin reductase-like, C-terminal NADP-linked domain"/>
    <property type="match status" value="1"/>
</dbReference>
<dbReference type="InterPro" id="IPR001709">
    <property type="entry name" value="Flavoprot_Pyr_Nucl_cyt_Rdtase"/>
</dbReference>
<dbReference type="NCBIfam" id="NF004317">
    <property type="entry name" value="PRK05713.1"/>
    <property type="match status" value="1"/>
</dbReference>
<dbReference type="InterPro" id="IPR017927">
    <property type="entry name" value="FAD-bd_FR_type"/>
</dbReference>
<dbReference type="PRINTS" id="PR00371">
    <property type="entry name" value="FPNCR"/>
</dbReference>
<evidence type="ECO:0000259" key="3">
    <source>
        <dbReference type="PROSITE" id="PS51384"/>
    </source>
</evidence>
<dbReference type="InterPro" id="IPR001041">
    <property type="entry name" value="2Fe-2S_ferredoxin-type"/>
</dbReference>
<dbReference type="Pfam" id="PF00111">
    <property type="entry name" value="Fer2"/>
    <property type="match status" value="1"/>
</dbReference>
<dbReference type="Proteomes" id="UP000243378">
    <property type="component" value="Unassembled WGS sequence"/>
</dbReference>
<evidence type="ECO:0000256" key="1">
    <source>
        <dbReference type="ARBA" id="ARBA00034078"/>
    </source>
</evidence>
<dbReference type="STRING" id="640205.SAMN05216381_0350"/>
<dbReference type="SUPFAM" id="SSF54292">
    <property type="entry name" value="2Fe-2S ferredoxin-like"/>
    <property type="match status" value="1"/>
</dbReference>
<evidence type="ECO:0000313" key="5">
    <source>
        <dbReference type="Proteomes" id="UP000243378"/>
    </source>
</evidence>
<dbReference type="PRINTS" id="PR00410">
    <property type="entry name" value="PHEHYDRXLASE"/>
</dbReference>
<dbReference type="OrthoDB" id="9806195at2"/>
<proteinExistence type="predicted"/>
<protein>
    <submittedName>
        <fullName evidence="4">NAD(P)H-flavin reductase</fullName>
    </submittedName>
</protein>
<dbReference type="PANTHER" id="PTHR47354:SF3">
    <property type="entry name" value="OXIDOREDUCTASE-RELATED"/>
    <property type="match status" value="1"/>
</dbReference>
<dbReference type="InterPro" id="IPR001433">
    <property type="entry name" value="OxRdtase_FAD/NAD-bd"/>
</dbReference>
<dbReference type="InterPro" id="IPR039261">
    <property type="entry name" value="FNR_nucleotide-bd"/>
</dbReference>
<dbReference type="InterPro" id="IPR012675">
    <property type="entry name" value="Beta-grasp_dom_sf"/>
</dbReference>
<feature type="domain" description="FAD-binding FR-type" evidence="3">
    <location>
        <begin position="89"/>
        <end position="187"/>
    </location>
</feature>
<dbReference type="InterPro" id="IPR017938">
    <property type="entry name" value="Riboflavin_synthase-like_b-brl"/>
</dbReference>
<organism evidence="4 5">
    <name type="scientific">Phytopseudomonas seleniipraecipitans</name>
    <dbReference type="NCBI Taxonomy" id="640205"/>
    <lineage>
        <taxon>Bacteria</taxon>
        <taxon>Pseudomonadati</taxon>
        <taxon>Pseudomonadota</taxon>
        <taxon>Gammaproteobacteria</taxon>
        <taxon>Pseudomonadales</taxon>
        <taxon>Pseudomonadaceae</taxon>
        <taxon>Phytopseudomonas</taxon>
    </lineage>
</organism>
<feature type="domain" description="2Fe-2S ferredoxin-type" evidence="2">
    <location>
        <begin position="1"/>
        <end position="88"/>
    </location>
</feature>